<protein>
    <submittedName>
        <fullName evidence="2">DUF4365 domain-containing protein</fullName>
    </submittedName>
</protein>
<reference evidence="2 3" key="1">
    <citation type="submission" date="2019-04" db="EMBL/GenBank/DDBJ databases">
        <title>Pedobacter sp. RP-1-16 sp. nov., isolated from Arctic soil.</title>
        <authorList>
            <person name="Dahal R.H."/>
            <person name="Kim D.-U."/>
        </authorList>
    </citation>
    <scope>NUCLEOTIDE SEQUENCE [LARGE SCALE GENOMIC DNA]</scope>
    <source>
        <strain evidence="2 3">RP-1-16</strain>
    </source>
</reference>
<comment type="caution">
    <text evidence="2">The sequence shown here is derived from an EMBL/GenBank/DDBJ whole genome shotgun (WGS) entry which is preliminary data.</text>
</comment>
<dbReference type="AlphaFoldDB" id="A0A4U1G7B3"/>
<evidence type="ECO:0000259" key="1">
    <source>
        <dbReference type="Pfam" id="PF14280"/>
    </source>
</evidence>
<gene>
    <name evidence="2" type="ORF">FBD94_18160</name>
</gene>
<sequence length="600" mass="69629">MHRENSKLPLPSSSPNEDLETISKNRLSLLFDLTHFELRMEITRDKGVDLFAELKQNGFYTNFRLALQLKSTISIKKNTDGSISFPIEVSNINYLLNLSIPAYYILYDHNEGVFYYEKVFAVYQSLLKKYNSKNIPSQFKIRFSKILTPEVISEIYTDTLNRGNLYRKINPHLEHAEQSKIASGIVIDHHNEVYNIDQNISYLEQWGLALINDAAFNTITEIERRSHPRNEASAMFNLICGVAYYYKGKVFRAIEFLRLAARGKAGFDPVLRSMLSYTMLQAEHEAGILTVMKLKSKTLLLMEGDDIGSFLEVQKAWKELDNKNMPNKEKMQEFYASIHGIIGREPRDYKARIMAYSKVIEADLLTLIFDLGKNLFTAVCTRNERSREVIASDFADFEKYFHSRMDSLMDFIGKSQDLQAMANVSLMKIEWYYRKAFVFHLYDHWDFSTLTSEGELSAIYKKDFDKHLGFLNDTIKLLKQLGQEENMLMSLRLKYKILHFMNDPGINEVLNEMDQVTAGGDFTRMRKLIKKMINKGTDHEIHSADAIFRLSNVYNLSKNEGIEQYLFENIEGDDLERNANVDWSISKLMDFDFSVAYEAL</sequence>
<dbReference type="EMBL" id="SWDX01000007">
    <property type="protein sequence ID" value="TKC58540.1"/>
    <property type="molecule type" value="Genomic_DNA"/>
</dbReference>
<evidence type="ECO:0000313" key="3">
    <source>
        <dbReference type="Proteomes" id="UP000309594"/>
    </source>
</evidence>
<organism evidence="2 3">
    <name type="scientific">Pedobacter hiemivivus</name>
    <dbReference type="NCBI Taxonomy" id="2530454"/>
    <lineage>
        <taxon>Bacteria</taxon>
        <taxon>Pseudomonadati</taxon>
        <taxon>Bacteroidota</taxon>
        <taxon>Sphingobacteriia</taxon>
        <taxon>Sphingobacteriales</taxon>
        <taxon>Sphingobacteriaceae</taxon>
        <taxon>Pedobacter</taxon>
    </lineage>
</organism>
<name>A0A4U1G7B3_9SPHI</name>
<proteinExistence type="predicted"/>
<accession>A0A4U1G7B3</accession>
<feature type="domain" description="DUF4365" evidence="1">
    <location>
        <begin position="43"/>
        <end position="155"/>
    </location>
</feature>
<dbReference type="RefSeq" id="WP_136881258.1">
    <property type="nucleotide sequence ID" value="NZ_SWDX01000007.1"/>
</dbReference>
<dbReference type="Proteomes" id="UP000309594">
    <property type="component" value="Unassembled WGS sequence"/>
</dbReference>
<dbReference type="InterPro" id="IPR025375">
    <property type="entry name" value="DUF4365"/>
</dbReference>
<evidence type="ECO:0000313" key="2">
    <source>
        <dbReference type="EMBL" id="TKC58540.1"/>
    </source>
</evidence>
<dbReference type="Pfam" id="PF14280">
    <property type="entry name" value="DUF4365"/>
    <property type="match status" value="1"/>
</dbReference>